<dbReference type="EMBL" id="DS995903">
    <property type="protein sequence ID" value="EEA22107.1"/>
    <property type="molecule type" value="Genomic_DNA"/>
</dbReference>
<dbReference type="STRING" id="441960.B6QLY0"/>
<organism evidence="1 2">
    <name type="scientific">Talaromyces marneffei (strain ATCC 18224 / CBS 334.59 / QM 7333)</name>
    <name type="common">Penicillium marneffei</name>
    <dbReference type="NCBI Taxonomy" id="441960"/>
    <lineage>
        <taxon>Eukaryota</taxon>
        <taxon>Fungi</taxon>
        <taxon>Dikarya</taxon>
        <taxon>Ascomycota</taxon>
        <taxon>Pezizomycotina</taxon>
        <taxon>Eurotiomycetes</taxon>
        <taxon>Eurotiomycetidae</taxon>
        <taxon>Eurotiales</taxon>
        <taxon>Trichocomaceae</taxon>
        <taxon>Talaromyces</taxon>
        <taxon>Talaromyces sect. Talaromyces</taxon>
    </lineage>
</organism>
<protein>
    <submittedName>
        <fullName evidence="1">Uncharacterized protein</fullName>
    </submittedName>
</protein>
<evidence type="ECO:0000313" key="1">
    <source>
        <dbReference type="EMBL" id="EEA22107.1"/>
    </source>
</evidence>
<dbReference type="Proteomes" id="UP000001294">
    <property type="component" value="Unassembled WGS sequence"/>
</dbReference>
<dbReference type="PhylomeDB" id="B6QLY0"/>
<keyword evidence="2" id="KW-1185">Reference proteome</keyword>
<name>B6QLY0_TALMQ</name>
<accession>B6QLY0</accession>
<reference evidence="2" key="1">
    <citation type="journal article" date="2015" name="Genome Announc.">
        <title>Genome sequence of the AIDS-associated pathogen Penicillium marneffei (ATCC18224) and its near taxonomic relative Talaromyces stipitatus (ATCC10500).</title>
        <authorList>
            <person name="Nierman W.C."/>
            <person name="Fedorova-Abrams N.D."/>
            <person name="Andrianopoulos A."/>
        </authorList>
    </citation>
    <scope>NUCLEOTIDE SEQUENCE [LARGE SCALE GENOMIC DNA]</scope>
    <source>
        <strain evidence="2">ATCC 18224 / CBS 334.59 / QM 7333</strain>
    </source>
</reference>
<dbReference type="VEuPathDB" id="FungiDB:PMAA_058870"/>
<dbReference type="OrthoDB" id="4325529at2759"/>
<sequence>MESQALTTGGLVQAQNQRHLRNHARLEARTIELAHQFQRQRAEKTNKSYDKPQEEYREWCHEHGFADGESVTEKKLLLFLDKCVVDRPIRRSRYKKARTDEQGEPFQKTLGTVSGEPLNQNLIPKLLKSHRFCENQRKLSEYIDRGQNSLQDGYTEENIRALVRYC</sequence>
<dbReference type="AlphaFoldDB" id="B6QLY0"/>
<proteinExistence type="predicted"/>
<evidence type="ECO:0000313" key="2">
    <source>
        <dbReference type="Proteomes" id="UP000001294"/>
    </source>
</evidence>
<dbReference type="HOGENOM" id="CLU_1603312_0_0_1"/>
<gene>
    <name evidence="1" type="ORF">PMAA_058870</name>
</gene>